<dbReference type="Pfam" id="PF00768">
    <property type="entry name" value="Peptidase_S11"/>
    <property type="match status" value="1"/>
</dbReference>
<comment type="similarity">
    <text evidence="1 9">Belongs to the peptidase S11 family.</text>
</comment>
<comment type="caution">
    <text evidence="12">The sequence shown here is derived from an EMBL/GenBank/DDBJ whole genome shotgun (WGS) entry which is preliminary data.</text>
</comment>
<evidence type="ECO:0000256" key="6">
    <source>
        <dbReference type="ARBA" id="ARBA00023316"/>
    </source>
</evidence>
<evidence type="ECO:0000256" key="9">
    <source>
        <dbReference type="RuleBase" id="RU004016"/>
    </source>
</evidence>
<evidence type="ECO:0000256" key="3">
    <source>
        <dbReference type="ARBA" id="ARBA00022801"/>
    </source>
</evidence>
<organism evidence="12 13">
    <name type="scientific">Ancylobacter tetraedralis</name>
    <dbReference type="NCBI Taxonomy" id="217068"/>
    <lineage>
        <taxon>Bacteria</taxon>
        <taxon>Pseudomonadati</taxon>
        <taxon>Pseudomonadota</taxon>
        <taxon>Alphaproteobacteria</taxon>
        <taxon>Hyphomicrobiales</taxon>
        <taxon>Xanthobacteraceae</taxon>
        <taxon>Ancylobacter</taxon>
    </lineage>
</organism>
<name>A0A839Z7F6_9HYPH</name>
<dbReference type="RefSeq" id="WP_343056064.1">
    <property type="nucleotide sequence ID" value="NZ_JACICD010000002.1"/>
</dbReference>
<dbReference type="PANTHER" id="PTHR21581:SF6">
    <property type="entry name" value="TRAFFICKING PROTEIN PARTICLE COMPLEX SUBUNIT 12"/>
    <property type="match status" value="1"/>
</dbReference>
<dbReference type="GO" id="GO:0009002">
    <property type="term" value="F:serine-type D-Ala-D-Ala carboxypeptidase activity"/>
    <property type="evidence" value="ECO:0007669"/>
    <property type="project" value="UniProtKB-EC"/>
</dbReference>
<sequence length="496" mass="50599">MSSPLFFRTLGSLAAGARARAGLAAVLALAAVTPALVSPALATPALVIEVDSGKVLLAEDATKPWYPASVTKLMTAYVTFKAIRAGRVTPETLITVSDNATAQAPSKMGFKAGTQLTIDNALKMMLVKSANDMAVVLAEGVGGTYAAFINEMNSSARELGMDGTHYDNPNGLPSPGQITTARDLAILARAIFTEFPERADLFRIPAIKLGTNVIRSYNKLIDSYPGADGMKTGFICASGFNLVASATRGDKHVLAVVLGTSSGRARTEQAALLLEKGFQHSWKIFGAVAPTVDSLRNESGPPADMRAEVCGGKRKNVASEDDDTPSSASSFVAAGMGSLGDNVTGASLLQKLPASMPPVEVWVGPVPSAEALAAAYPPPPVKKTPPKDAKATKDTKAAKGKKPAAQTAIIDTSDPNAPPATAPAAPPSAAPSPTAKPAAKPAPKPAATATGKPAAKPVAKPVAKPAAKPATQSTAASQPLPNPPAAPSYPTVPAPQ</sequence>
<dbReference type="InterPro" id="IPR001967">
    <property type="entry name" value="Peptidase_S11_N"/>
</dbReference>
<dbReference type="InterPro" id="IPR018044">
    <property type="entry name" value="Peptidase_S11"/>
</dbReference>
<proteinExistence type="inferred from homology"/>
<feature type="active site" description="Acyl-ester intermediate" evidence="7">
    <location>
        <position position="69"/>
    </location>
</feature>
<dbReference type="GO" id="GO:0071555">
    <property type="term" value="P:cell wall organization"/>
    <property type="evidence" value="ECO:0007669"/>
    <property type="project" value="UniProtKB-KW"/>
</dbReference>
<keyword evidence="4" id="KW-0133">Cell shape</keyword>
<gene>
    <name evidence="12" type="ORF">FHS55_001658</name>
</gene>
<dbReference type="Gene3D" id="3.40.710.10">
    <property type="entry name" value="DD-peptidase/beta-lactamase superfamily"/>
    <property type="match status" value="1"/>
</dbReference>
<evidence type="ECO:0000256" key="4">
    <source>
        <dbReference type="ARBA" id="ARBA00022960"/>
    </source>
</evidence>
<keyword evidence="6" id="KW-0961">Cell wall biogenesis/degradation</keyword>
<feature type="active site" description="Proton acceptor" evidence="7">
    <location>
        <position position="72"/>
    </location>
</feature>
<feature type="active site" evidence="7">
    <location>
        <position position="129"/>
    </location>
</feature>
<protein>
    <submittedName>
        <fullName evidence="12">D-alanyl-D-alanine carboxypeptidase</fullName>
        <ecNumber evidence="12">3.4.16.4</ecNumber>
    </submittedName>
</protein>
<feature type="binding site" evidence="8">
    <location>
        <position position="231"/>
    </location>
    <ligand>
        <name>substrate</name>
    </ligand>
</feature>
<evidence type="ECO:0000256" key="2">
    <source>
        <dbReference type="ARBA" id="ARBA00022729"/>
    </source>
</evidence>
<dbReference type="SUPFAM" id="SSF56601">
    <property type="entry name" value="beta-lactamase/transpeptidase-like"/>
    <property type="match status" value="1"/>
</dbReference>
<dbReference type="EMBL" id="JACICD010000002">
    <property type="protein sequence ID" value="MBB3771063.1"/>
    <property type="molecule type" value="Genomic_DNA"/>
</dbReference>
<keyword evidence="5" id="KW-0573">Peptidoglycan synthesis</keyword>
<evidence type="ECO:0000256" key="1">
    <source>
        <dbReference type="ARBA" id="ARBA00007164"/>
    </source>
</evidence>
<dbReference type="EC" id="3.4.16.4" evidence="12"/>
<keyword evidence="13" id="KW-1185">Reference proteome</keyword>
<keyword evidence="12" id="KW-0645">Protease</keyword>
<dbReference type="GO" id="GO:0008360">
    <property type="term" value="P:regulation of cell shape"/>
    <property type="evidence" value="ECO:0007669"/>
    <property type="project" value="UniProtKB-KW"/>
</dbReference>
<feature type="domain" description="Peptidase S11 D-alanyl-D-alanine carboxypeptidase A N-terminal" evidence="11">
    <location>
        <begin position="42"/>
        <end position="261"/>
    </location>
</feature>
<keyword evidence="2" id="KW-0732">Signal</keyword>
<evidence type="ECO:0000256" key="5">
    <source>
        <dbReference type="ARBA" id="ARBA00022984"/>
    </source>
</evidence>
<evidence type="ECO:0000256" key="10">
    <source>
        <dbReference type="SAM" id="MobiDB-lite"/>
    </source>
</evidence>
<dbReference type="Proteomes" id="UP000533469">
    <property type="component" value="Unassembled WGS sequence"/>
</dbReference>
<reference evidence="12 13" key="1">
    <citation type="submission" date="2020-08" db="EMBL/GenBank/DDBJ databases">
        <title>Genomic Encyclopedia of Type Strains, Phase IV (KMG-IV): sequencing the most valuable type-strain genomes for metagenomic binning, comparative biology and taxonomic classification.</title>
        <authorList>
            <person name="Goeker M."/>
        </authorList>
    </citation>
    <scope>NUCLEOTIDE SEQUENCE [LARGE SCALE GENOMIC DNA]</scope>
    <source>
        <strain evidence="12 13">DSM 5895</strain>
    </source>
</reference>
<dbReference type="InterPro" id="IPR012338">
    <property type="entry name" value="Beta-lactam/transpept-like"/>
</dbReference>
<evidence type="ECO:0000256" key="7">
    <source>
        <dbReference type="PIRSR" id="PIRSR618044-1"/>
    </source>
</evidence>
<evidence type="ECO:0000256" key="8">
    <source>
        <dbReference type="PIRSR" id="PIRSR618044-2"/>
    </source>
</evidence>
<feature type="region of interest" description="Disordered" evidence="10">
    <location>
        <begin position="375"/>
        <end position="496"/>
    </location>
</feature>
<feature type="compositionally biased region" description="Low complexity" evidence="10">
    <location>
        <begin position="431"/>
        <end position="479"/>
    </location>
</feature>
<dbReference type="AlphaFoldDB" id="A0A839Z7F6"/>
<feature type="compositionally biased region" description="Pro residues" evidence="10">
    <location>
        <begin position="480"/>
        <end position="496"/>
    </location>
</feature>
<dbReference type="PANTHER" id="PTHR21581">
    <property type="entry name" value="D-ALANYL-D-ALANINE CARBOXYPEPTIDASE"/>
    <property type="match status" value="1"/>
</dbReference>
<dbReference type="PRINTS" id="PR00725">
    <property type="entry name" value="DADACBPTASE1"/>
</dbReference>
<evidence type="ECO:0000313" key="12">
    <source>
        <dbReference type="EMBL" id="MBB3771063.1"/>
    </source>
</evidence>
<evidence type="ECO:0000313" key="13">
    <source>
        <dbReference type="Proteomes" id="UP000533469"/>
    </source>
</evidence>
<evidence type="ECO:0000259" key="11">
    <source>
        <dbReference type="Pfam" id="PF00768"/>
    </source>
</evidence>
<keyword evidence="12" id="KW-0121">Carboxypeptidase</keyword>
<feature type="compositionally biased region" description="Pro residues" evidence="10">
    <location>
        <begin position="416"/>
        <end position="430"/>
    </location>
</feature>
<dbReference type="GO" id="GO:0006508">
    <property type="term" value="P:proteolysis"/>
    <property type="evidence" value="ECO:0007669"/>
    <property type="project" value="InterPro"/>
</dbReference>
<accession>A0A839Z7F6</accession>
<feature type="compositionally biased region" description="Basic and acidic residues" evidence="10">
    <location>
        <begin position="385"/>
        <end position="397"/>
    </location>
</feature>
<dbReference type="GO" id="GO:0009252">
    <property type="term" value="P:peptidoglycan biosynthetic process"/>
    <property type="evidence" value="ECO:0007669"/>
    <property type="project" value="UniProtKB-KW"/>
</dbReference>
<keyword evidence="3 12" id="KW-0378">Hydrolase</keyword>